<dbReference type="PANTHER" id="PTHR14969:SF13">
    <property type="entry name" value="AT30094P"/>
    <property type="match status" value="1"/>
</dbReference>
<sequence length="248" mass="27654">MGSSSLAPLSSLSVTHVVYDSGSHVSLALALITLSPVLLMACYASLSVYTRELLIINMWAGQLANEGFNWVLKQVFREERPESNRGDGYGFPSSHSQYMGYFSTFLVVHFLTRHRFPNHTSWAQITHRAILCSGLLAWAGIVCYSRYHLTYHTPPQIIWGAIIGACVGATHYLVTELWPAYSPNSPIAQLRSVILNSPIAQWARIRDSWLIWSDGGKEDEYARWKAAWNAQSKIPGNRASGKKGAKLL</sequence>
<keyword evidence="9" id="KW-1185">Reference proteome</keyword>
<proteinExistence type="predicted"/>
<evidence type="ECO:0000256" key="3">
    <source>
        <dbReference type="ARBA" id="ARBA00022801"/>
    </source>
</evidence>
<keyword evidence="4 6" id="KW-1133">Transmembrane helix</keyword>
<evidence type="ECO:0000256" key="5">
    <source>
        <dbReference type="ARBA" id="ARBA00023136"/>
    </source>
</evidence>
<organism evidence="8 9">
    <name type="scientific">Rhizoctonia solani 123E</name>
    <dbReference type="NCBI Taxonomy" id="1423351"/>
    <lineage>
        <taxon>Eukaryota</taxon>
        <taxon>Fungi</taxon>
        <taxon>Dikarya</taxon>
        <taxon>Basidiomycota</taxon>
        <taxon>Agaricomycotina</taxon>
        <taxon>Agaricomycetes</taxon>
        <taxon>Cantharellales</taxon>
        <taxon>Ceratobasidiaceae</taxon>
        <taxon>Rhizoctonia</taxon>
    </lineage>
</organism>
<evidence type="ECO:0000256" key="4">
    <source>
        <dbReference type="ARBA" id="ARBA00022989"/>
    </source>
</evidence>
<dbReference type="Proteomes" id="UP000027456">
    <property type="component" value="Unassembled WGS sequence"/>
</dbReference>
<feature type="transmembrane region" description="Helical" evidence="6">
    <location>
        <begin position="27"/>
        <end position="49"/>
    </location>
</feature>
<dbReference type="UniPathway" id="UPA00378"/>
<comment type="caution">
    <text evidence="8">The sequence shown here is derived from an EMBL/GenBank/DDBJ whole genome shotgun (WGS) entry which is preliminary data.</text>
</comment>
<dbReference type="SUPFAM" id="SSF48317">
    <property type="entry name" value="Acid phosphatase/Vanadium-dependent haloperoxidase"/>
    <property type="match status" value="1"/>
</dbReference>
<keyword evidence="5 6" id="KW-0472">Membrane</keyword>
<dbReference type="Gene3D" id="1.20.144.10">
    <property type="entry name" value="Phosphatidic acid phosphatase type 2/haloperoxidase"/>
    <property type="match status" value="1"/>
</dbReference>
<evidence type="ECO:0000313" key="8">
    <source>
        <dbReference type="EMBL" id="KEP50238.1"/>
    </source>
</evidence>
<evidence type="ECO:0000313" key="9">
    <source>
        <dbReference type="Proteomes" id="UP000027456"/>
    </source>
</evidence>
<feature type="transmembrane region" description="Helical" evidence="6">
    <location>
        <begin position="157"/>
        <end position="174"/>
    </location>
</feature>
<dbReference type="InterPro" id="IPR036938">
    <property type="entry name" value="PAP2/HPO_sf"/>
</dbReference>
<evidence type="ECO:0000256" key="2">
    <source>
        <dbReference type="ARBA" id="ARBA00022692"/>
    </source>
</evidence>
<dbReference type="InterPro" id="IPR000326">
    <property type="entry name" value="PAP2/HPO"/>
</dbReference>
<comment type="subcellular location">
    <subcellularLocation>
        <location evidence="1">Membrane</location>
        <topology evidence="1">Multi-pass membrane protein</topology>
    </subcellularLocation>
</comment>
<dbReference type="CDD" id="cd03382">
    <property type="entry name" value="PAP2_dolichyldiphosphatase"/>
    <property type="match status" value="1"/>
</dbReference>
<evidence type="ECO:0000256" key="1">
    <source>
        <dbReference type="ARBA" id="ARBA00004141"/>
    </source>
</evidence>
<dbReference type="AlphaFoldDB" id="A0A074S048"/>
<keyword evidence="2 6" id="KW-0812">Transmembrane</keyword>
<dbReference type="PANTHER" id="PTHR14969">
    <property type="entry name" value="SPHINGOSINE-1-PHOSPHATE PHOSPHOHYDROLASE"/>
    <property type="match status" value="1"/>
</dbReference>
<dbReference type="GO" id="GO:0016020">
    <property type="term" value="C:membrane"/>
    <property type="evidence" value="ECO:0007669"/>
    <property type="project" value="UniProtKB-SubCell"/>
</dbReference>
<evidence type="ECO:0000256" key="6">
    <source>
        <dbReference type="SAM" id="Phobius"/>
    </source>
</evidence>
<feature type="domain" description="Phosphatidic acid phosphatase type 2/haloperoxidase" evidence="7">
    <location>
        <begin position="53"/>
        <end position="172"/>
    </location>
</feature>
<accession>A0A074S048</accession>
<gene>
    <name evidence="8" type="ORF">V565_083780</name>
</gene>
<dbReference type="SMART" id="SM00014">
    <property type="entry name" value="acidPPc"/>
    <property type="match status" value="1"/>
</dbReference>
<protein>
    <submittedName>
        <fullName evidence="8">PAP2 domain protein</fullName>
    </submittedName>
</protein>
<dbReference type="HOGENOM" id="CLU_074922_0_0_1"/>
<dbReference type="InterPro" id="IPR039667">
    <property type="entry name" value="Dolichyldiphosphatase_PAP2"/>
</dbReference>
<keyword evidence="3" id="KW-0378">Hydrolase</keyword>
<evidence type="ECO:0000259" key="7">
    <source>
        <dbReference type="SMART" id="SM00014"/>
    </source>
</evidence>
<dbReference type="EMBL" id="AZST01000272">
    <property type="protein sequence ID" value="KEP50238.1"/>
    <property type="molecule type" value="Genomic_DNA"/>
</dbReference>
<feature type="transmembrane region" description="Helical" evidence="6">
    <location>
        <begin position="128"/>
        <end position="145"/>
    </location>
</feature>
<reference evidence="8 9" key="1">
    <citation type="submission" date="2013-12" db="EMBL/GenBank/DDBJ databases">
        <authorList>
            <person name="Cubeta M."/>
            <person name="Pakala S."/>
            <person name="Fedorova N."/>
            <person name="Thomas E."/>
            <person name="Dean R."/>
            <person name="Jabaji S."/>
            <person name="Neate S."/>
            <person name="Toda T."/>
            <person name="Tavantzis S."/>
            <person name="Vilgalys R."/>
            <person name="Bharathan N."/>
            <person name="Pakala S."/>
            <person name="Losada L.S."/>
            <person name="Zafar N."/>
            <person name="Nierman W."/>
        </authorList>
    </citation>
    <scope>NUCLEOTIDE SEQUENCE [LARGE SCALE GENOMIC DNA]</scope>
    <source>
        <strain evidence="8 9">123E</strain>
    </source>
</reference>
<dbReference type="Pfam" id="PF01569">
    <property type="entry name" value="PAP2"/>
    <property type="match status" value="1"/>
</dbReference>
<name>A0A074S048_9AGAM</name>
<dbReference type="GO" id="GO:0042392">
    <property type="term" value="F:sphingosine-1-phosphate phosphatase activity"/>
    <property type="evidence" value="ECO:0007669"/>
    <property type="project" value="TreeGrafter"/>
</dbReference>
<dbReference type="OrthoDB" id="302705at2759"/>
<dbReference type="STRING" id="1423351.A0A074S048"/>